<dbReference type="EMBL" id="GGEC01013498">
    <property type="protein sequence ID" value="MBW93981.1"/>
    <property type="molecule type" value="Transcribed_RNA"/>
</dbReference>
<dbReference type="NCBIfam" id="TIGR00756">
    <property type="entry name" value="PPR"/>
    <property type="match status" value="3"/>
</dbReference>
<proteinExistence type="inferred from homology"/>
<dbReference type="PANTHER" id="PTHR47941">
    <property type="entry name" value="PENTATRICOPEPTIDE REPEAT-CONTAINING PROTEIN 3, MITOCHONDRIAL"/>
    <property type="match status" value="1"/>
</dbReference>
<keyword evidence="2" id="KW-0677">Repeat</keyword>
<evidence type="ECO:0000256" key="3">
    <source>
        <dbReference type="PROSITE-ProRule" id="PRU00708"/>
    </source>
</evidence>
<organism evidence="5">
    <name type="scientific">Rhizophora mucronata</name>
    <name type="common">Asiatic mangrove</name>
    <dbReference type="NCBI Taxonomy" id="61149"/>
    <lineage>
        <taxon>Eukaryota</taxon>
        <taxon>Viridiplantae</taxon>
        <taxon>Streptophyta</taxon>
        <taxon>Embryophyta</taxon>
        <taxon>Tracheophyta</taxon>
        <taxon>Spermatophyta</taxon>
        <taxon>Magnoliopsida</taxon>
        <taxon>eudicotyledons</taxon>
        <taxon>Gunneridae</taxon>
        <taxon>Pentapetalae</taxon>
        <taxon>rosids</taxon>
        <taxon>fabids</taxon>
        <taxon>Malpighiales</taxon>
        <taxon>Rhizophoraceae</taxon>
        <taxon>Rhizophora</taxon>
    </lineage>
</organism>
<evidence type="ECO:0000313" key="5">
    <source>
        <dbReference type="EMBL" id="MBW93981.1"/>
    </source>
</evidence>
<feature type="repeat" description="PPR" evidence="3">
    <location>
        <begin position="316"/>
        <end position="350"/>
    </location>
</feature>
<dbReference type="Pfam" id="PF01535">
    <property type="entry name" value="PPR"/>
    <property type="match status" value="1"/>
</dbReference>
<accession>A0A2P2JKH2</accession>
<name>A0A2P2JKH2_RHIMU</name>
<feature type="region of interest" description="Disordered" evidence="4">
    <location>
        <begin position="39"/>
        <end position="124"/>
    </location>
</feature>
<sequence>MAQGWILKLTYGKHHFTPTCCLSRLPCLFSSMREPTAGFNFDDEGKNVRKNQNPPEPIPGRRLRGERPPSFNTYSETHSAHHSAPNPRPPKRIPSSATQRTPVSVPNYLRRPNSETHNIDDSQNLSDAAFLDQFKLGVKENRDSQNLENSTTTTTTTETTTTTSSTITTATSNSTFSAAKDTQENSISESDRMPPPEDAQKIFKKMKETGLIPNAVAMLDGLCKDGLIQEAMKLFGLIREKGTIPDVVVYTAVVDGFCKAHQFDDAKRIFRKMQSNGISPNAFSYTVLIQGLYKCNHLDDAIDFCVEMLEAGHSPNIATFVGLVEGLCKEKGVEEAQNVITRLRNKGLFIDDKALRDFLNINAPGPSQVREAIFGNNTPERPF</sequence>
<feature type="repeat" description="PPR" evidence="3">
    <location>
        <begin position="281"/>
        <end position="315"/>
    </location>
</feature>
<protein>
    <recommendedName>
        <fullName evidence="6">Pentatricopeptide repeat-containing protein</fullName>
    </recommendedName>
</protein>
<feature type="repeat" description="PPR" evidence="3">
    <location>
        <begin position="246"/>
        <end position="280"/>
    </location>
</feature>
<dbReference type="InterPro" id="IPR002885">
    <property type="entry name" value="PPR_rpt"/>
</dbReference>
<reference evidence="5" key="1">
    <citation type="submission" date="2018-02" db="EMBL/GenBank/DDBJ databases">
        <title>Rhizophora mucronata_Transcriptome.</title>
        <authorList>
            <person name="Meera S.P."/>
            <person name="Sreeshan A."/>
            <person name="Augustine A."/>
        </authorList>
    </citation>
    <scope>NUCLEOTIDE SEQUENCE</scope>
    <source>
        <tissue evidence="5">Leaf</tissue>
    </source>
</reference>
<dbReference type="Pfam" id="PF13041">
    <property type="entry name" value="PPR_2"/>
    <property type="match status" value="1"/>
</dbReference>
<feature type="compositionally biased region" description="Polar residues" evidence="4">
    <location>
        <begin position="95"/>
        <end position="104"/>
    </location>
</feature>
<evidence type="ECO:0000256" key="2">
    <source>
        <dbReference type="ARBA" id="ARBA00022737"/>
    </source>
</evidence>
<feature type="compositionally biased region" description="Low complexity" evidence="4">
    <location>
        <begin position="150"/>
        <end position="177"/>
    </location>
</feature>
<feature type="repeat" description="PPR" evidence="3">
    <location>
        <begin position="211"/>
        <end position="245"/>
    </location>
</feature>
<dbReference type="PROSITE" id="PS51375">
    <property type="entry name" value="PPR"/>
    <property type="match status" value="4"/>
</dbReference>
<evidence type="ECO:0000256" key="4">
    <source>
        <dbReference type="SAM" id="MobiDB-lite"/>
    </source>
</evidence>
<comment type="similarity">
    <text evidence="1">Belongs to the PPR family. P subfamily.</text>
</comment>
<dbReference type="InterPro" id="IPR011990">
    <property type="entry name" value="TPR-like_helical_dom_sf"/>
</dbReference>
<dbReference type="AlphaFoldDB" id="A0A2P2JKH2"/>
<evidence type="ECO:0000256" key="1">
    <source>
        <dbReference type="ARBA" id="ARBA00007626"/>
    </source>
</evidence>
<feature type="region of interest" description="Disordered" evidence="4">
    <location>
        <begin position="141"/>
        <end position="195"/>
    </location>
</feature>
<dbReference type="Gene3D" id="1.25.40.10">
    <property type="entry name" value="Tetratricopeptide repeat domain"/>
    <property type="match status" value="1"/>
</dbReference>
<evidence type="ECO:0008006" key="6">
    <source>
        <dbReference type="Google" id="ProtNLM"/>
    </source>
</evidence>